<name>A0A2N1PLF3_9BACT</name>
<evidence type="ECO:0000313" key="3">
    <source>
        <dbReference type="Proteomes" id="UP000233256"/>
    </source>
</evidence>
<feature type="domain" description="Filamentation induced by cAMP protein Fic-like C-terminal" evidence="1">
    <location>
        <begin position="25"/>
        <end position="85"/>
    </location>
</feature>
<sequence>MEFILSSILAAIDEIETSTPEVTPEVAALLKVLDKEMSSREIMDKLNLKDEKNFRLRYIHPALEAGLIERTIPEKPNSRLQKYRLAIRTAFGGACEEEDRCLLPEKL</sequence>
<comment type="caution">
    <text evidence="2">The sequence shown here is derived from an EMBL/GenBank/DDBJ whole genome shotgun (WGS) entry which is preliminary data.</text>
</comment>
<dbReference type="EMBL" id="PGXC01000023">
    <property type="protein sequence ID" value="PKK89174.1"/>
    <property type="molecule type" value="Genomic_DNA"/>
</dbReference>
<reference evidence="2 3" key="1">
    <citation type="journal article" date="2017" name="ISME J.">
        <title>Potential for microbial H2 and metal transformations associated with novel bacteria and archaea in deep terrestrial subsurface sediments.</title>
        <authorList>
            <person name="Hernsdorf A.W."/>
            <person name="Amano Y."/>
            <person name="Miyakawa K."/>
            <person name="Ise K."/>
            <person name="Suzuki Y."/>
            <person name="Anantharaman K."/>
            <person name="Probst A."/>
            <person name="Burstein D."/>
            <person name="Thomas B.C."/>
            <person name="Banfield J.F."/>
        </authorList>
    </citation>
    <scope>NUCLEOTIDE SEQUENCE [LARGE SCALE GENOMIC DNA]</scope>
    <source>
        <strain evidence="2">HGW-Wallbacteria-1</strain>
    </source>
</reference>
<organism evidence="2 3">
    <name type="scientific">Candidatus Wallbacteria bacterium HGW-Wallbacteria-1</name>
    <dbReference type="NCBI Taxonomy" id="2013854"/>
    <lineage>
        <taxon>Bacteria</taxon>
        <taxon>Candidatus Walliibacteriota</taxon>
    </lineage>
</organism>
<dbReference type="AlphaFoldDB" id="A0A2N1PLF3"/>
<gene>
    <name evidence="2" type="ORF">CVV64_15300</name>
</gene>
<evidence type="ECO:0000313" key="2">
    <source>
        <dbReference type="EMBL" id="PKK89174.1"/>
    </source>
</evidence>
<protein>
    <recommendedName>
        <fullName evidence="1">Filamentation induced by cAMP protein Fic-like C-terminal domain-containing protein</fullName>
    </recommendedName>
</protein>
<dbReference type="Proteomes" id="UP000233256">
    <property type="component" value="Unassembled WGS sequence"/>
</dbReference>
<evidence type="ECO:0000259" key="1">
    <source>
        <dbReference type="Pfam" id="PF21247"/>
    </source>
</evidence>
<proteinExistence type="predicted"/>
<accession>A0A2N1PLF3</accession>
<dbReference type="Pfam" id="PF21247">
    <property type="entry name" value="Fic-like_C"/>
    <property type="match status" value="1"/>
</dbReference>
<dbReference type="InterPro" id="IPR049514">
    <property type="entry name" value="Fic-like_C"/>
</dbReference>